<dbReference type="GO" id="GO:0046872">
    <property type="term" value="F:metal ion binding"/>
    <property type="evidence" value="ECO:0007669"/>
    <property type="project" value="UniProtKB-KW"/>
</dbReference>
<reference evidence="4" key="1">
    <citation type="submission" date="2025-08" db="UniProtKB">
        <authorList>
            <consortium name="RefSeq"/>
        </authorList>
    </citation>
    <scope>IDENTIFICATION</scope>
    <source>
        <tissue evidence="4">Tentacle</tissue>
    </source>
</reference>
<dbReference type="RefSeq" id="XP_031560705.1">
    <property type="nucleotide sequence ID" value="XM_031704845.1"/>
</dbReference>
<proteinExistence type="inferred from homology"/>
<keyword evidence="1" id="KW-0408">Iron</keyword>
<dbReference type="InterPro" id="IPR005123">
    <property type="entry name" value="Oxoglu/Fe-dep_dioxygenase_dom"/>
</dbReference>
<dbReference type="SUPFAM" id="SSF51197">
    <property type="entry name" value="Clavaminate synthase-like"/>
    <property type="match status" value="1"/>
</dbReference>
<evidence type="ECO:0000313" key="3">
    <source>
        <dbReference type="Proteomes" id="UP000515163"/>
    </source>
</evidence>
<dbReference type="PANTHER" id="PTHR47990">
    <property type="entry name" value="2-OXOGLUTARATE (2OG) AND FE(II)-DEPENDENT OXYGENASE SUPERFAMILY PROTEIN-RELATED"/>
    <property type="match status" value="1"/>
</dbReference>
<dbReference type="InterPro" id="IPR026992">
    <property type="entry name" value="DIOX_N"/>
</dbReference>
<dbReference type="Gene3D" id="2.60.120.330">
    <property type="entry name" value="B-lactam Antibiotic, Isopenicillin N Synthase, Chain"/>
    <property type="match status" value="1"/>
</dbReference>
<dbReference type="GO" id="GO:0016491">
    <property type="term" value="F:oxidoreductase activity"/>
    <property type="evidence" value="ECO:0007669"/>
    <property type="project" value="UniProtKB-KW"/>
</dbReference>
<dbReference type="InterPro" id="IPR027443">
    <property type="entry name" value="IPNS-like_sf"/>
</dbReference>
<comment type="similarity">
    <text evidence="1">Belongs to the iron/ascorbate-dependent oxidoreductase family.</text>
</comment>
<dbReference type="OrthoDB" id="288590at2759"/>
<gene>
    <name evidence="4" type="primary">LOC116296774</name>
</gene>
<dbReference type="Pfam" id="PF03171">
    <property type="entry name" value="2OG-FeII_Oxy"/>
    <property type="match status" value="1"/>
</dbReference>
<evidence type="ECO:0000259" key="2">
    <source>
        <dbReference type="PROSITE" id="PS51471"/>
    </source>
</evidence>
<feature type="domain" description="Fe2OG dioxygenase" evidence="2">
    <location>
        <begin position="176"/>
        <end position="280"/>
    </location>
</feature>
<dbReference type="PROSITE" id="PS51471">
    <property type="entry name" value="FE2OG_OXY"/>
    <property type="match status" value="1"/>
</dbReference>
<keyword evidence="1" id="KW-0560">Oxidoreductase</keyword>
<dbReference type="PRINTS" id="PR00682">
    <property type="entry name" value="IPNSYNTHASE"/>
</dbReference>
<keyword evidence="3" id="KW-1185">Reference proteome</keyword>
<dbReference type="GeneID" id="116296774"/>
<dbReference type="InterPro" id="IPR050231">
    <property type="entry name" value="Iron_ascorbate_oxido_reductase"/>
</dbReference>
<accession>A0A6P8I7N6</accession>
<dbReference type="InParanoid" id="A0A6P8I7N6"/>
<name>A0A6P8I7N6_ACTTE</name>
<sequence length="328" mass="37324">MNAAQIPVIDISPLITSKGEISYQNVVRKIASACLEYGFFYVSDHNIKATLQKGLFDCLWQFFCLPQNQKDEIRKKEGSFRGYFGMEEEVSTETKISDWKEGIYYFQDINLPKNRPESVFNGTNPLPKKEYLPNFENVIMEYFQKTITLGSTIMSAVAVGLGVGKDFFEEKFTSEPFVQLAMFHYPPYKNAIHNDDFKWGVQEHTDYGVLTVLMQDDVGGLQVQLKNCEWIEVPPIPNTFVINIGDALESWTSGAYRAAPHRVLASSSRDRMSVAMFYAPSFDCVVTPIPLENTVIPVEAANENLKMKSTFVYGEYVLSKYRAILDHN</sequence>
<dbReference type="AlphaFoldDB" id="A0A6P8I7N6"/>
<evidence type="ECO:0000256" key="1">
    <source>
        <dbReference type="RuleBase" id="RU003682"/>
    </source>
</evidence>
<evidence type="ECO:0000313" key="4">
    <source>
        <dbReference type="RefSeq" id="XP_031560705.1"/>
    </source>
</evidence>
<dbReference type="InterPro" id="IPR044861">
    <property type="entry name" value="IPNS-like_FE2OG_OXY"/>
</dbReference>
<organism evidence="3 4">
    <name type="scientific">Actinia tenebrosa</name>
    <name type="common">Australian red waratah sea anemone</name>
    <dbReference type="NCBI Taxonomy" id="6105"/>
    <lineage>
        <taxon>Eukaryota</taxon>
        <taxon>Metazoa</taxon>
        <taxon>Cnidaria</taxon>
        <taxon>Anthozoa</taxon>
        <taxon>Hexacorallia</taxon>
        <taxon>Actiniaria</taxon>
        <taxon>Actiniidae</taxon>
        <taxon>Actinia</taxon>
    </lineage>
</organism>
<protein>
    <submittedName>
        <fullName evidence="4">Probable iron/ascorbate oxidoreductase DDB_G0283291</fullName>
    </submittedName>
</protein>
<keyword evidence="1" id="KW-0479">Metal-binding</keyword>
<dbReference type="Proteomes" id="UP000515163">
    <property type="component" value="Unplaced"/>
</dbReference>
<dbReference type="Pfam" id="PF14226">
    <property type="entry name" value="DIOX_N"/>
    <property type="match status" value="1"/>
</dbReference>
<dbReference type="KEGG" id="aten:116296774"/>